<keyword evidence="3" id="KW-1185">Reference proteome</keyword>
<organism evidence="2 3">
    <name type="scientific">Bombella favorum</name>
    <dbReference type="NCBI Taxonomy" id="2039164"/>
    <lineage>
        <taxon>Bacteria</taxon>
        <taxon>Pseudomonadati</taxon>
        <taxon>Pseudomonadota</taxon>
        <taxon>Alphaproteobacteria</taxon>
        <taxon>Acetobacterales</taxon>
        <taxon>Acetobacteraceae</taxon>
        <taxon>Bombella</taxon>
    </lineage>
</organism>
<evidence type="ECO:0000313" key="2">
    <source>
        <dbReference type="EMBL" id="MBA5725895.1"/>
    </source>
</evidence>
<sequence length="256" mass="27649">MGQDVQHQTGLEATSFAGSRAFSDSLEDFSAHDPVMLAGVEQGDDEADQEEEAPTAEPVVTLHPDELEQLKRDAWQQGHDAGEQAAGQQLSGQMAEAVRQVLAFMEEEESRRHDIATQMADLFVQGVCQTVEELVAGDLSRTKLGRHLAEDAAALVRRCEGPVSLTCSGADEAALRAALAGLKGVSLHVEADRQMGHLTVAAEETRIVLDKQKWAEGVRQRVEDAMQALTRPPAAEARPAVNPPTDEEQTAEHEGE</sequence>
<evidence type="ECO:0000256" key="1">
    <source>
        <dbReference type="SAM" id="MobiDB-lite"/>
    </source>
</evidence>
<protein>
    <recommendedName>
        <fullName evidence="4">Flagellar assembly protein FliH/Type III secretion system HrpE domain-containing protein</fullName>
    </recommendedName>
</protein>
<feature type="region of interest" description="Disordered" evidence="1">
    <location>
        <begin position="33"/>
        <end position="62"/>
    </location>
</feature>
<evidence type="ECO:0000313" key="3">
    <source>
        <dbReference type="Proteomes" id="UP001516390"/>
    </source>
</evidence>
<feature type="region of interest" description="Disordered" evidence="1">
    <location>
        <begin position="225"/>
        <end position="256"/>
    </location>
</feature>
<name>A0ABR5ZNS5_9PROT</name>
<feature type="compositionally biased region" description="Acidic residues" evidence="1">
    <location>
        <begin position="42"/>
        <end position="54"/>
    </location>
</feature>
<comment type="caution">
    <text evidence="2">The sequence shown here is derived from an EMBL/GenBank/DDBJ whole genome shotgun (WGS) entry which is preliminary data.</text>
</comment>
<evidence type="ECO:0008006" key="4">
    <source>
        <dbReference type="Google" id="ProtNLM"/>
    </source>
</evidence>
<dbReference type="EMBL" id="NWUS01000002">
    <property type="protein sequence ID" value="MBA5725895.1"/>
    <property type="molecule type" value="Genomic_DNA"/>
</dbReference>
<dbReference type="Proteomes" id="UP001516390">
    <property type="component" value="Unassembled WGS sequence"/>
</dbReference>
<gene>
    <name evidence="2" type="ORF">CPA57_06350</name>
</gene>
<proteinExistence type="predicted"/>
<accession>A0ABR5ZNS5</accession>
<reference evidence="2 3" key="1">
    <citation type="submission" date="2017-09" db="EMBL/GenBank/DDBJ databases">
        <authorList>
            <person name="Jakob F."/>
        </authorList>
    </citation>
    <scope>NUCLEOTIDE SEQUENCE [LARGE SCALE GENOMIC DNA]</scope>
    <source>
        <strain evidence="2 3">TMW 2.1880</strain>
    </source>
</reference>